<feature type="non-terminal residue" evidence="2">
    <location>
        <position position="1"/>
    </location>
</feature>
<feature type="coiled-coil region" evidence="1">
    <location>
        <begin position="74"/>
        <end position="108"/>
    </location>
</feature>
<evidence type="ECO:0000256" key="1">
    <source>
        <dbReference type="SAM" id="Coils"/>
    </source>
</evidence>
<evidence type="ECO:0000313" key="3">
    <source>
        <dbReference type="Proteomes" id="UP000789831"/>
    </source>
</evidence>
<gene>
    <name evidence="2" type="ORF">AGERDE_LOCUS13098</name>
</gene>
<proteinExistence type="predicted"/>
<sequence length="110" mass="12946">LDKILNTLTTQTPSSKTFTHTQFDDTTVSHNHNDNINDMFMQNDELIDNTINTPHKTLYFDKLINQLYQKDVTINELTNQNKQLYESYNTLSKRLLQLEQNINNVLSQQQ</sequence>
<organism evidence="2 3">
    <name type="scientific">Ambispora gerdemannii</name>
    <dbReference type="NCBI Taxonomy" id="144530"/>
    <lineage>
        <taxon>Eukaryota</taxon>
        <taxon>Fungi</taxon>
        <taxon>Fungi incertae sedis</taxon>
        <taxon>Mucoromycota</taxon>
        <taxon>Glomeromycotina</taxon>
        <taxon>Glomeromycetes</taxon>
        <taxon>Archaeosporales</taxon>
        <taxon>Ambisporaceae</taxon>
        <taxon>Ambispora</taxon>
    </lineage>
</organism>
<keyword evidence="3" id="KW-1185">Reference proteome</keyword>
<accession>A0A9N9HH93</accession>
<dbReference type="EMBL" id="CAJVPL010014371">
    <property type="protein sequence ID" value="CAG8690868.1"/>
    <property type="molecule type" value="Genomic_DNA"/>
</dbReference>
<comment type="caution">
    <text evidence="2">The sequence shown here is derived from an EMBL/GenBank/DDBJ whole genome shotgun (WGS) entry which is preliminary data.</text>
</comment>
<dbReference type="AlphaFoldDB" id="A0A9N9HH93"/>
<keyword evidence="1" id="KW-0175">Coiled coil</keyword>
<evidence type="ECO:0000313" key="2">
    <source>
        <dbReference type="EMBL" id="CAG8690868.1"/>
    </source>
</evidence>
<name>A0A9N9HH93_9GLOM</name>
<dbReference type="Proteomes" id="UP000789831">
    <property type="component" value="Unassembled WGS sequence"/>
</dbReference>
<protein>
    <submittedName>
        <fullName evidence="2">3661_t:CDS:1</fullName>
    </submittedName>
</protein>
<reference evidence="2" key="1">
    <citation type="submission" date="2021-06" db="EMBL/GenBank/DDBJ databases">
        <authorList>
            <person name="Kallberg Y."/>
            <person name="Tangrot J."/>
            <person name="Rosling A."/>
        </authorList>
    </citation>
    <scope>NUCLEOTIDE SEQUENCE</scope>
    <source>
        <strain evidence="2">MT106</strain>
    </source>
</reference>